<dbReference type="InterPro" id="IPR036291">
    <property type="entry name" value="NAD(P)-bd_dom_sf"/>
</dbReference>
<keyword evidence="6" id="KW-1185">Reference proteome</keyword>
<accession>A0A485N9Z9</accession>
<reference evidence="5 6" key="1">
    <citation type="submission" date="2019-01" db="EMBL/GenBank/DDBJ databases">
        <authorList>
            <person name="Alioto T."/>
            <person name="Alioto T."/>
        </authorList>
    </citation>
    <scope>NUCLEOTIDE SEQUENCE [LARGE SCALE GENOMIC DNA]</scope>
</reference>
<evidence type="ECO:0000313" key="5">
    <source>
        <dbReference type="EMBL" id="VFV29213.1"/>
    </source>
</evidence>
<dbReference type="Proteomes" id="UP000386466">
    <property type="component" value="Unassembled WGS sequence"/>
</dbReference>
<dbReference type="EMBL" id="CAAGRJ010012526">
    <property type="protein sequence ID" value="VFV29213.1"/>
    <property type="molecule type" value="Genomic_DNA"/>
</dbReference>
<comment type="subunit">
    <text evidence="3">Interacts with ligand-free cytoplasmic NR3C2.</text>
</comment>
<organism evidence="5 6">
    <name type="scientific">Lynx pardinus</name>
    <name type="common">Iberian lynx</name>
    <name type="synonym">Felis pardina</name>
    <dbReference type="NCBI Taxonomy" id="191816"/>
    <lineage>
        <taxon>Eukaryota</taxon>
        <taxon>Metazoa</taxon>
        <taxon>Chordata</taxon>
        <taxon>Craniata</taxon>
        <taxon>Vertebrata</taxon>
        <taxon>Euteleostomi</taxon>
        <taxon>Mammalia</taxon>
        <taxon>Eutheria</taxon>
        <taxon>Laurasiatheria</taxon>
        <taxon>Carnivora</taxon>
        <taxon>Feliformia</taxon>
        <taxon>Felidae</taxon>
        <taxon>Felinae</taxon>
        <taxon>Lynx</taxon>
    </lineage>
</organism>
<dbReference type="Gene3D" id="3.40.50.720">
    <property type="entry name" value="NAD(P)-binding Rossmann-like Domain"/>
    <property type="match status" value="1"/>
</dbReference>
<name>A0A485N9Z9_LYNPA</name>
<proteinExistence type="inferred from homology"/>
<dbReference type="PANTHER" id="PTHR43313">
    <property type="entry name" value="SHORT-CHAIN DEHYDROGENASE/REDUCTASE FAMILY 9C"/>
    <property type="match status" value="1"/>
</dbReference>
<sequence length="314" mass="34229">MGGKAAEDWVSRGLDPVWTLMILELSQAGLGHSGSSLAALPWPGCDSGFGKETAKKLDAMGFTVLATVLELDGPGALELRACCSPRLRLLQLDLTKPADISRALEFTKAHTTSTGLWGLVNNAGHNNVVADVELSPVATFRSCMEVNFFGALELTKGLLPLLRRSRGRIVTVGSPAESVQNVGQWEQRKQLLLASLPRELLQAYGEDYIEHLHGQFLHSLRLALPDLSPVVDAITDALLAAQPRRRYYPGRGLGLMYFIHYYLPEGLRRRFLQTFFINHCLPRALRPGQPGSTPAQDAALDPDPNPGSSPMTAQ</sequence>
<dbReference type="GO" id="GO:0008211">
    <property type="term" value="P:glucocorticoid metabolic process"/>
    <property type="evidence" value="ECO:0007669"/>
    <property type="project" value="TreeGrafter"/>
</dbReference>
<feature type="region of interest" description="Disordered" evidence="4">
    <location>
        <begin position="287"/>
        <end position="314"/>
    </location>
</feature>
<gene>
    <name evidence="5" type="ORF">LYPA_23C007493</name>
</gene>
<evidence type="ECO:0000256" key="2">
    <source>
        <dbReference type="ARBA" id="ARBA00023098"/>
    </source>
</evidence>
<evidence type="ECO:0000256" key="3">
    <source>
        <dbReference type="ARBA" id="ARBA00038584"/>
    </source>
</evidence>
<dbReference type="Pfam" id="PF00106">
    <property type="entry name" value="adh_short"/>
    <property type="match status" value="1"/>
</dbReference>
<dbReference type="SUPFAM" id="SSF51735">
    <property type="entry name" value="NAD(P)-binding Rossmann-fold domains"/>
    <property type="match status" value="1"/>
</dbReference>
<evidence type="ECO:0000256" key="1">
    <source>
        <dbReference type="ARBA" id="ARBA00006484"/>
    </source>
</evidence>
<dbReference type="InterPro" id="IPR002347">
    <property type="entry name" value="SDR_fam"/>
</dbReference>
<evidence type="ECO:0000256" key="4">
    <source>
        <dbReference type="SAM" id="MobiDB-lite"/>
    </source>
</evidence>
<dbReference type="PANTHER" id="PTHR43313:SF2">
    <property type="entry name" value="11-BETA-HYDROXYSTEROID DEHYDROGENASE TYPE 2"/>
    <property type="match status" value="1"/>
</dbReference>
<evidence type="ECO:0000313" key="6">
    <source>
        <dbReference type="Proteomes" id="UP000386466"/>
    </source>
</evidence>
<protein>
    <submittedName>
        <fullName evidence="5">Corticosteroid 11-beta-dehydrogenase</fullName>
    </submittedName>
</protein>
<dbReference type="AlphaFoldDB" id="A0A485N9Z9"/>
<keyword evidence="2" id="KW-0443">Lipid metabolism</keyword>
<dbReference type="GO" id="GO:0070523">
    <property type="term" value="F:11-beta-hydroxysteroid dehydrogenase (NAD+) activity"/>
    <property type="evidence" value="ECO:0007669"/>
    <property type="project" value="TreeGrafter"/>
</dbReference>
<comment type="similarity">
    <text evidence="1">Belongs to the short-chain dehydrogenases/reductases (SDR) family.</text>
</comment>